<evidence type="ECO:0000313" key="3">
    <source>
        <dbReference type="Proteomes" id="UP000037035"/>
    </source>
</evidence>
<dbReference type="AlphaFoldDB" id="A0A0L6VRL2"/>
<proteinExistence type="predicted"/>
<keyword evidence="3" id="KW-1185">Reference proteome</keyword>
<sequence>MSSPMKFLIIVLINSEVILSVVSHNIDHVRKNVRESKTSLCENELNSPKKLPIYLEFLNQNKSGLEDLVVKQFNTMNSLINKLNECEHHMFEPKNRKLCSLCPVCDKVYNKLRNLPESMSRASPPHLTQNKPLLNNSSLDRYKKLRPHIPEQKIGQLLNDINY</sequence>
<gene>
    <name evidence="2" type="ORF">VP01_1157g3</name>
</gene>
<dbReference type="EMBL" id="LAVV01001754">
    <property type="protein sequence ID" value="KNZ63338.1"/>
    <property type="molecule type" value="Genomic_DNA"/>
</dbReference>
<evidence type="ECO:0000256" key="1">
    <source>
        <dbReference type="SAM" id="SignalP"/>
    </source>
</evidence>
<protein>
    <submittedName>
        <fullName evidence="2">Putative signal peptide protein</fullName>
    </submittedName>
</protein>
<feature type="chain" id="PRO_5005568722" evidence="1">
    <location>
        <begin position="24"/>
        <end position="163"/>
    </location>
</feature>
<organism evidence="2 3">
    <name type="scientific">Puccinia sorghi</name>
    <dbReference type="NCBI Taxonomy" id="27349"/>
    <lineage>
        <taxon>Eukaryota</taxon>
        <taxon>Fungi</taxon>
        <taxon>Dikarya</taxon>
        <taxon>Basidiomycota</taxon>
        <taxon>Pucciniomycotina</taxon>
        <taxon>Pucciniomycetes</taxon>
        <taxon>Pucciniales</taxon>
        <taxon>Pucciniaceae</taxon>
        <taxon>Puccinia</taxon>
    </lineage>
</organism>
<dbReference type="Proteomes" id="UP000037035">
    <property type="component" value="Unassembled WGS sequence"/>
</dbReference>
<accession>A0A0L6VRL2</accession>
<comment type="caution">
    <text evidence="2">The sequence shown here is derived from an EMBL/GenBank/DDBJ whole genome shotgun (WGS) entry which is preliminary data.</text>
</comment>
<dbReference type="OrthoDB" id="10677324at2759"/>
<feature type="signal peptide" evidence="1">
    <location>
        <begin position="1"/>
        <end position="23"/>
    </location>
</feature>
<reference evidence="2 3" key="1">
    <citation type="submission" date="2015-08" db="EMBL/GenBank/DDBJ databases">
        <title>Next Generation Sequencing and Analysis of the Genome of Puccinia sorghi L Schw, the Causal Agent of Maize Common Rust.</title>
        <authorList>
            <person name="Rochi L."/>
            <person name="Burguener G."/>
            <person name="Darino M."/>
            <person name="Turjanski A."/>
            <person name="Kreff E."/>
            <person name="Dieguez M.J."/>
            <person name="Sacco F."/>
        </authorList>
    </citation>
    <scope>NUCLEOTIDE SEQUENCE [LARGE SCALE GENOMIC DNA]</scope>
    <source>
        <strain evidence="2 3">RO10H11247</strain>
    </source>
</reference>
<name>A0A0L6VRL2_9BASI</name>
<dbReference type="VEuPathDB" id="FungiDB:VP01_1157g3"/>
<evidence type="ECO:0000313" key="2">
    <source>
        <dbReference type="EMBL" id="KNZ63338.1"/>
    </source>
</evidence>
<keyword evidence="1" id="KW-0732">Signal</keyword>